<comment type="caution">
    <text evidence="1">The sequence shown here is derived from an EMBL/GenBank/DDBJ whole genome shotgun (WGS) entry which is preliminary data.</text>
</comment>
<feature type="non-terminal residue" evidence="1">
    <location>
        <position position="1"/>
    </location>
</feature>
<protein>
    <submittedName>
        <fullName evidence="1">Uncharacterized protein</fullName>
    </submittedName>
</protein>
<dbReference type="Proteomes" id="UP000681720">
    <property type="component" value="Unassembled WGS sequence"/>
</dbReference>
<dbReference type="EMBL" id="CAJOBH010091866">
    <property type="protein sequence ID" value="CAF4569315.1"/>
    <property type="molecule type" value="Genomic_DNA"/>
</dbReference>
<dbReference type="EMBL" id="CAJOBJ010146550">
    <property type="protein sequence ID" value="CAF4786473.1"/>
    <property type="molecule type" value="Genomic_DNA"/>
</dbReference>
<evidence type="ECO:0000313" key="2">
    <source>
        <dbReference type="EMBL" id="CAF4786473.1"/>
    </source>
</evidence>
<gene>
    <name evidence="1" type="ORF">BYL167_LOCUS38841</name>
    <name evidence="2" type="ORF">GIL414_LOCUS46559</name>
</gene>
<name>A0A8S2YSL2_9BILA</name>
<accession>A0A8S2YSL2</accession>
<evidence type="ECO:0000313" key="3">
    <source>
        <dbReference type="Proteomes" id="UP000681967"/>
    </source>
</evidence>
<evidence type="ECO:0000313" key="1">
    <source>
        <dbReference type="EMBL" id="CAF4569315.1"/>
    </source>
</evidence>
<proteinExistence type="predicted"/>
<dbReference type="AlphaFoldDB" id="A0A8S2YSL2"/>
<organism evidence="1 3">
    <name type="scientific">Rotaria magnacalcarata</name>
    <dbReference type="NCBI Taxonomy" id="392030"/>
    <lineage>
        <taxon>Eukaryota</taxon>
        <taxon>Metazoa</taxon>
        <taxon>Spiralia</taxon>
        <taxon>Gnathifera</taxon>
        <taxon>Rotifera</taxon>
        <taxon>Eurotatoria</taxon>
        <taxon>Bdelloidea</taxon>
        <taxon>Philodinida</taxon>
        <taxon>Philodinidae</taxon>
        <taxon>Rotaria</taxon>
    </lineage>
</organism>
<sequence length="37" mass="3905">SLWDDGGVVGLLTIDDLFNDDADALLSLLGISMAKIK</sequence>
<reference evidence="1" key="1">
    <citation type="submission" date="2021-02" db="EMBL/GenBank/DDBJ databases">
        <authorList>
            <person name="Nowell W R."/>
        </authorList>
    </citation>
    <scope>NUCLEOTIDE SEQUENCE</scope>
</reference>
<dbReference type="Proteomes" id="UP000681967">
    <property type="component" value="Unassembled WGS sequence"/>
</dbReference>